<feature type="chain" id="PRO_5031098928" description="Lipoprotein" evidence="1">
    <location>
        <begin position="21"/>
        <end position="212"/>
    </location>
</feature>
<comment type="caution">
    <text evidence="2">The sequence shown here is derived from an EMBL/GenBank/DDBJ whole genome shotgun (WGS) entry which is preliminary data.</text>
</comment>
<dbReference type="RefSeq" id="WP_180545609.1">
    <property type="nucleotide sequence ID" value="NZ_JACCJZ010000018.1"/>
</dbReference>
<gene>
    <name evidence="2" type="ORF">H0E82_11495</name>
</gene>
<sequence>MQRPAFALLLIALTACQAPPAVVPEAAGTLTTTVPLDASAAWTPPPDACRDGATPVDVCLRDAMRAADASPAALAASAVLAERGDAGYIAAWHEIEGVGVATTEFPFRANTNRGTWLVDAAGRVVDVDADPLAGMDDTQAGITTFRAAHADARPVAPARFEAAEPLEGGGVRLIYATPMRTCHACEDIGTLRIGYDFDPARRFTGRHLLTLG</sequence>
<dbReference type="PROSITE" id="PS51257">
    <property type="entry name" value="PROKAR_LIPOPROTEIN"/>
    <property type="match status" value="1"/>
</dbReference>
<keyword evidence="1" id="KW-0732">Signal</keyword>
<accession>A0A7Z0TWH6</accession>
<organism evidence="2 3">
    <name type="scientific">Luteimonas deserti</name>
    <dbReference type="NCBI Taxonomy" id="2752306"/>
    <lineage>
        <taxon>Bacteria</taxon>
        <taxon>Pseudomonadati</taxon>
        <taxon>Pseudomonadota</taxon>
        <taxon>Gammaproteobacteria</taxon>
        <taxon>Lysobacterales</taxon>
        <taxon>Lysobacteraceae</taxon>
        <taxon>Luteimonas</taxon>
    </lineage>
</organism>
<proteinExistence type="predicted"/>
<keyword evidence="3" id="KW-1185">Reference proteome</keyword>
<evidence type="ECO:0000313" key="3">
    <source>
        <dbReference type="Proteomes" id="UP000589896"/>
    </source>
</evidence>
<protein>
    <recommendedName>
        <fullName evidence="4">Lipoprotein</fullName>
    </recommendedName>
</protein>
<dbReference type="Proteomes" id="UP000589896">
    <property type="component" value="Unassembled WGS sequence"/>
</dbReference>
<dbReference type="AlphaFoldDB" id="A0A7Z0TWH6"/>
<evidence type="ECO:0000256" key="1">
    <source>
        <dbReference type="SAM" id="SignalP"/>
    </source>
</evidence>
<evidence type="ECO:0000313" key="2">
    <source>
        <dbReference type="EMBL" id="NYZ63379.1"/>
    </source>
</evidence>
<reference evidence="2 3" key="1">
    <citation type="submission" date="2020-07" db="EMBL/GenBank/DDBJ databases">
        <title>isolation of Luteimonas sp. SJ-16.</title>
        <authorList>
            <person name="Huang X.-X."/>
            <person name="Xu L."/>
            <person name="Sun J.-Q."/>
        </authorList>
    </citation>
    <scope>NUCLEOTIDE SEQUENCE [LARGE SCALE GENOMIC DNA]</scope>
    <source>
        <strain evidence="2 3">SJ-16</strain>
    </source>
</reference>
<feature type="signal peptide" evidence="1">
    <location>
        <begin position="1"/>
        <end position="20"/>
    </location>
</feature>
<name>A0A7Z0TWH6_9GAMM</name>
<evidence type="ECO:0008006" key="4">
    <source>
        <dbReference type="Google" id="ProtNLM"/>
    </source>
</evidence>
<dbReference type="EMBL" id="JACCJZ010000018">
    <property type="protein sequence ID" value="NYZ63379.1"/>
    <property type="molecule type" value="Genomic_DNA"/>
</dbReference>